<keyword evidence="11" id="KW-1185">Reference proteome</keyword>
<sequence length="209" mass="22778">MGKDKQDTFVLITNIPVPIRARHSYIEAFVFLVYANGIVAIYSLIALLLCFLARRRLIAGLLFVMDQALAYLLLAAAAASTEASYIAKRGESKTVVALFAVAVFLREFCLCGLVSKGLDEGFFGFRIKALKLAPLASELRMVAIFTQIYTTFIAPKEAACLFIVAVGPTLVALFVMFIVRPIKEKSGDSTRSESIGVTFIYAVGAYTPV</sequence>
<evidence type="ECO:0000313" key="10">
    <source>
        <dbReference type="EMBL" id="KAI5079358.1"/>
    </source>
</evidence>
<keyword evidence="5 7" id="KW-1133">Transmembrane helix</keyword>
<keyword evidence="3 7" id="KW-1003">Cell membrane</keyword>
<dbReference type="InterPro" id="IPR006702">
    <property type="entry name" value="CASP_dom"/>
</dbReference>
<reference evidence="10 11" key="1">
    <citation type="submission" date="2021-01" db="EMBL/GenBank/DDBJ databases">
        <title>Adiantum capillus-veneris genome.</title>
        <authorList>
            <person name="Fang Y."/>
            <person name="Liao Q."/>
        </authorList>
    </citation>
    <scope>NUCLEOTIDE SEQUENCE [LARGE SCALE GENOMIC DNA]</scope>
    <source>
        <strain evidence="10">H3</strain>
        <tissue evidence="10">Leaf</tissue>
    </source>
</reference>
<dbReference type="NCBIfam" id="TIGR01569">
    <property type="entry name" value="A_tha_TIGR01569"/>
    <property type="match status" value="1"/>
</dbReference>
<evidence type="ECO:0000256" key="3">
    <source>
        <dbReference type="ARBA" id="ARBA00022475"/>
    </source>
</evidence>
<accession>A0A9D4ZKU0</accession>
<dbReference type="InterPro" id="IPR010658">
    <property type="entry name" value="Nodulin-like"/>
</dbReference>
<evidence type="ECO:0000259" key="9">
    <source>
        <dbReference type="Pfam" id="PF06813"/>
    </source>
</evidence>
<keyword evidence="4 7" id="KW-0812">Transmembrane</keyword>
<evidence type="ECO:0000313" key="11">
    <source>
        <dbReference type="Proteomes" id="UP000886520"/>
    </source>
</evidence>
<comment type="subunit">
    <text evidence="7">Homodimer and heterodimers.</text>
</comment>
<dbReference type="Pfam" id="PF06813">
    <property type="entry name" value="Nodulin-like"/>
    <property type="match status" value="1"/>
</dbReference>
<evidence type="ECO:0000256" key="1">
    <source>
        <dbReference type="ARBA" id="ARBA00004651"/>
    </source>
</evidence>
<dbReference type="OrthoDB" id="410267at2759"/>
<name>A0A9D4ZKU0_ADICA</name>
<protein>
    <recommendedName>
        <fullName evidence="7">CASP-like protein</fullName>
    </recommendedName>
</protein>
<dbReference type="Proteomes" id="UP000886520">
    <property type="component" value="Chromosome 5"/>
</dbReference>
<evidence type="ECO:0000259" key="8">
    <source>
        <dbReference type="Pfam" id="PF04535"/>
    </source>
</evidence>
<proteinExistence type="inferred from homology"/>
<feature type="domain" description="Casparian strip membrane protein" evidence="8">
    <location>
        <begin position="1"/>
        <end position="94"/>
    </location>
</feature>
<evidence type="ECO:0000256" key="2">
    <source>
        <dbReference type="ARBA" id="ARBA00007651"/>
    </source>
</evidence>
<evidence type="ECO:0000256" key="4">
    <source>
        <dbReference type="ARBA" id="ARBA00022692"/>
    </source>
</evidence>
<feature type="transmembrane region" description="Helical" evidence="7">
    <location>
        <begin position="28"/>
        <end position="50"/>
    </location>
</feature>
<comment type="caution">
    <text evidence="10">The sequence shown here is derived from an EMBL/GenBank/DDBJ whole genome shotgun (WGS) entry which is preliminary data.</text>
</comment>
<comment type="similarity">
    <text evidence="2 7">Belongs to the Casparian strip membrane proteins (CASP) family.</text>
</comment>
<keyword evidence="6 7" id="KW-0472">Membrane</keyword>
<feature type="transmembrane region" description="Helical" evidence="7">
    <location>
        <begin position="161"/>
        <end position="179"/>
    </location>
</feature>
<dbReference type="AlphaFoldDB" id="A0A9D4ZKU0"/>
<dbReference type="GO" id="GO:0005886">
    <property type="term" value="C:plasma membrane"/>
    <property type="evidence" value="ECO:0007669"/>
    <property type="project" value="UniProtKB-SubCell"/>
</dbReference>
<evidence type="ECO:0000256" key="5">
    <source>
        <dbReference type="ARBA" id="ARBA00022989"/>
    </source>
</evidence>
<feature type="domain" description="Nodulin-like" evidence="9">
    <location>
        <begin position="143"/>
        <end position="203"/>
    </location>
</feature>
<evidence type="ECO:0000256" key="6">
    <source>
        <dbReference type="ARBA" id="ARBA00023136"/>
    </source>
</evidence>
<comment type="subcellular location">
    <subcellularLocation>
        <location evidence="1 7">Cell membrane</location>
        <topology evidence="1 7">Multi-pass membrane protein</topology>
    </subcellularLocation>
</comment>
<organism evidence="10 11">
    <name type="scientific">Adiantum capillus-veneris</name>
    <name type="common">Maidenhair fern</name>
    <dbReference type="NCBI Taxonomy" id="13818"/>
    <lineage>
        <taxon>Eukaryota</taxon>
        <taxon>Viridiplantae</taxon>
        <taxon>Streptophyta</taxon>
        <taxon>Embryophyta</taxon>
        <taxon>Tracheophyta</taxon>
        <taxon>Polypodiopsida</taxon>
        <taxon>Polypodiidae</taxon>
        <taxon>Polypodiales</taxon>
        <taxon>Pteridineae</taxon>
        <taxon>Pteridaceae</taxon>
        <taxon>Vittarioideae</taxon>
        <taxon>Adiantum</taxon>
    </lineage>
</organism>
<gene>
    <name evidence="10" type="ORF">GOP47_0004837</name>
</gene>
<feature type="transmembrane region" description="Helical" evidence="7">
    <location>
        <begin position="94"/>
        <end position="114"/>
    </location>
</feature>
<feature type="transmembrane region" description="Helical" evidence="7">
    <location>
        <begin position="57"/>
        <end position="79"/>
    </location>
</feature>
<evidence type="ECO:0000256" key="7">
    <source>
        <dbReference type="RuleBase" id="RU361233"/>
    </source>
</evidence>
<dbReference type="InterPro" id="IPR006459">
    <property type="entry name" value="CASP/CASPL"/>
</dbReference>
<dbReference type="Pfam" id="PF04535">
    <property type="entry name" value="CASP_dom"/>
    <property type="match status" value="1"/>
</dbReference>
<dbReference type="EMBL" id="JABFUD020000005">
    <property type="protein sequence ID" value="KAI5079358.1"/>
    <property type="molecule type" value="Genomic_DNA"/>
</dbReference>